<dbReference type="SMART" id="SM00014">
    <property type="entry name" value="acidPPc"/>
    <property type="match status" value="1"/>
</dbReference>
<evidence type="ECO:0000256" key="7">
    <source>
        <dbReference type="SAM" id="Phobius"/>
    </source>
</evidence>
<reference evidence="9 10" key="1">
    <citation type="submission" date="2016-04" db="EMBL/GenBank/DDBJ databases">
        <title>Draft genome sequence of freshwater magnetotactic bacteria Magnetospirillum marisnigri SP-1 and Magnetospirillum moscoviense BB-1.</title>
        <authorList>
            <person name="Koziaeva V."/>
            <person name="Dziuba M.V."/>
            <person name="Ivanov T.M."/>
            <person name="Kuznetsov B."/>
            <person name="Grouzdev D.S."/>
        </authorList>
    </citation>
    <scope>NUCLEOTIDE SEQUENCE [LARGE SCALE GENOMIC DNA]</scope>
    <source>
        <strain evidence="9 10">SP-1</strain>
    </source>
</reference>
<sequence>MSPLDHLTNAWGRLATASLDRWDGLAGTRRVVAAQWARTRRWPLAWMSVYAFLLILVGYWIVDRPLALWLKSWMGGDAEGFWKTVTHLGLGGVWMVPSGVLLLVLFLAWRAAPTLEIRARIAKAAWVPGFFFLSMAISGLLNTLVKILVGRTRPKLLFEQSLYDFAPLTHAYATNSFPSGHSQAAFAAMTALTLILPRYDIAFISIAVLVAASRVLTTVHYFSDAVMGAWLGVVVTVLLRRLLARRGIDVRLRFERDRRLTEV</sequence>
<comment type="caution">
    <text evidence="9">The sequence shown here is derived from an EMBL/GenBank/DDBJ whole genome shotgun (WGS) entry which is preliminary data.</text>
</comment>
<evidence type="ECO:0000256" key="5">
    <source>
        <dbReference type="ARBA" id="ARBA00022989"/>
    </source>
</evidence>
<feature type="transmembrane region" description="Helical" evidence="7">
    <location>
        <begin position="225"/>
        <end position="243"/>
    </location>
</feature>
<dbReference type="GO" id="GO:0016787">
    <property type="term" value="F:hydrolase activity"/>
    <property type="evidence" value="ECO:0007669"/>
    <property type="project" value="UniProtKB-KW"/>
</dbReference>
<comment type="subcellular location">
    <subcellularLocation>
        <location evidence="1">Cell membrane</location>
        <topology evidence="1">Multi-pass membrane protein</topology>
    </subcellularLocation>
</comment>
<dbReference type="InterPro" id="IPR036938">
    <property type="entry name" value="PAP2/HPO_sf"/>
</dbReference>
<dbReference type="Proteomes" id="UP000078428">
    <property type="component" value="Unassembled WGS sequence"/>
</dbReference>
<dbReference type="RefSeq" id="WP_068489403.1">
    <property type="nucleotide sequence ID" value="NZ_LWQT01000020.1"/>
</dbReference>
<dbReference type="SUPFAM" id="SSF48317">
    <property type="entry name" value="Acid phosphatase/Vanadium-dependent haloperoxidase"/>
    <property type="match status" value="1"/>
</dbReference>
<keyword evidence="10" id="KW-1185">Reference proteome</keyword>
<gene>
    <name evidence="9" type="ORF">A6A04_11195</name>
</gene>
<dbReference type="STRING" id="1285242.A6A04_11195"/>
<keyword evidence="5 7" id="KW-1133">Transmembrane helix</keyword>
<keyword evidence="3 7" id="KW-0812">Transmembrane</keyword>
<evidence type="ECO:0000259" key="8">
    <source>
        <dbReference type="SMART" id="SM00014"/>
    </source>
</evidence>
<keyword evidence="6 7" id="KW-0472">Membrane</keyword>
<evidence type="ECO:0000256" key="3">
    <source>
        <dbReference type="ARBA" id="ARBA00022692"/>
    </source>
</evidence>
<evidence type="ECO:0000256" key="2">
    <source>
        <dbReference type="ARBA" id="ARBA00022475"/>
    </source>
</evidence>
<evidence type="ECO:0000256" key="4">
    <source>
        <dbReference type="ARBA" id="ARBA00022801"/>
    </source>
</evidence>
<organism evidence="9 10">
    <name type="scientific">Paramagnetospirillum marisnigri</name>
    <dbReference type="NCBI Taxonomy" id="1285242"/>
    <lineage>
        <taxon>Bacteria</taxon>
        <taxon>Pseudomonadati</taxon>
        <taxon>Pseudomonadota</taxon>
        <taxon>Alphaproteobacteria</taxon>
        <taxon>Rhodospirillales</taxon>
        <taxon>Magnetospirillaceae</taxon>
        <taxon>Paramagnetospirillum</taxon>
    </lineage>
</organism>
<keyword evidence="4" id="KW-0378">Hydrolase</keyword>
<dbReference type="GO" id="GO:0005886">
    <property type="term" value="C:plasma membrane"/>
    <property type="evidence" value="ECO:0007669"/>
    <property type="project" value="UniProtKB-SubCell"/>
</dbReference>
<keyword evidence="2" id="KW-1003">Cell membrane</keyword>
<evidence type="ECO:0000313" key="10">
    <source>
        <dbReference type="Proteomes" id="UP000078428"/>
    </source>
</evidence>
<dbReference type="EMBL" id="LWQT01000020">
    <property type="protein sequence ID" value="OAN55221.1"/>
    <property type="molecule type" value="Genomic_DNA"/>
</dbReference>
<name>A0A178MWX7_9PROT</name>
<protein>
    <submittedName>
        <fullName evidence="9">Phospholipid phosphatase</fullName>
    </submittedName>
</protein>
<dbReference type="InterPro" id="IPR000326">
    <property type="entry name" value="PAP2/HPO"/>
</dbReference>
<accession>A0A178MWX7</accession>
<dbReference type="Gene3D" id="1.20.144.10">
    <property type="entry name" value="Phosphatidic acid phosphatase type 2/haloperoxidase"/>
    <property type="match status" value="1"/>
</dbReference>
<dbReference type="PANTHER" id="PTHR14969">
    <property type="entry name" value="SPHINGOSINE-1-PHOSPHATE PHOSPHOHYDROLASE"/>
    <property type="match status" value="1"/>
</dbReference>
<proteinExistence type="predicted"/>
<dbReference type="PANTHER" id="PTHR14969:SF62">
    <property type="entry name" value="DECAPRENYLPHOSPHORYL-5-PHOSPHORIBOSE PHOSPHATASE RV3807C-RELATED"/>
    <property type="match status" value="1"/>
</dbReference>
<feature type="transmembrane region" description="Helical" evidence="7">
    <location>
        <begin position="201"/>
        <end position="219"/>
    </location>
</feature>
<feature type="transmembrane region" description="Helical" evidence="7">
    <location>
        <begin position="124"/>
        <end position="149"/>
    </location>
</feature>
<evidence type="ECO:0000313" key="9">
    <source>
        <dbReference type="EMBL" id="OAN55221.1"/>
    </source>
</evidence>
<evidence type="ECO:0000256" key="6">
    <source>
        <dbReference type="ARBA" id="ARBA00023136"/>
    </source>
</evidence>
<feature type="transmembrane region" description="Helical" evidence="7">
    <location>
        <begin position="92"/>
        <end position="112"/>
    </location>
</feature>
<dbReference type="CDD" id="cd03389">
    <property type="entry name" value="PAP2_lipid_A_1_phosphatase"/>
    <property type="match status" value="1"/>
</dbReference>
<dbReference type="Pfam" id="PF01569">
    <property type="entry name" value="PAP2"/>
    <property type="match status" value="1"/>
</dbReference>
<feature type="domain" description="Phosphatidic acid phosphatase type 2/haloperoxidase" evidence="8">
    <location>
        <begin position="127"/>
        <end position="240"/>
    </location>
</feature>
<dbReference type="AlphaFoldDB" id="A0A178MWX7"/>
<evidence type="ECO:0000256" key="1">
    <source>
        <dbReference type="ARBA" id="ARBA00004651"/>
    </source>
</evidence>
<feature type="transmembrane region" description="Helical" evidence="7">
    <location>
        <begin position="44"/>
        <end position="62"/>
    </location>
</feature>